<comment type="caution">
    <text evidence="3">The sequence shown here is derived from an EMBL/GenBank/DDBJ whole genome shotgun (WGS) entry which is preliminary data.</text>
</comment>
<protein>
    <recommendedName>
        <fullName evidence="2">CAAX prenyl protease 2/Lysostaphin resistance protein A-like domain-containing protein</fullName>
    </recommendedName>
</protein>
<organism evidence="3 4">
    <name type="scientific">Halomonas organivorans</name>
    <dbReference type="NCBI Taxonomy" id="257772"/>
    <lineage>
        <taxon>Bacteria</taxon>
        <taxon>Pseudomonadati</taxon>
        <taxon>Pseudomonadota</taxon>
        <taxon>Gammaproteobacteria</taxon>
        <taxon>Oceanospirillales</taxon>
        <taxon>Halomonadaceae</taxon>
        <taxon>Halomonas</taxon>
    </lineage>
</organism>
<feature type="transmembrane region" description="Helical" evidence="1">
    <location>
        <begin position="29"/>
        <end position="55"/>
    </location>
</feature>
<dbReference type="RefSeq" id="WP_183387464.1">
    <property type="nucleotide sequence ID" value="NZ_JACHXM010000007.1"/>
</dbReference>
<dbReference type="Proteomes" id="UP000525987">
    <property type="component" value="Unassembled WGS sequence"/>
</dbReference>
<sequence>MLPFAILYSLGLILCGLSADPRLRYGGAVAWLLAAGAMGHASAGFVAAALGYVALSAWMRKRRLSPWWARARIAAWLAASAVLVVHAWPGDLGLVLVEESALKPGSVPFDLVLHPDKVLVAWSLLGWLPLFGKSALPAGAPRPWWTMPLLAIAGVLALMGLAVALELVAWQPGLVPWFAAFAVANLLNTCVAEELLFRGVLQRWLAARLGGALGLTAAAALFGLAHFPGGAGFVAVAAGAGLLYGLVYRWTGRLAWAVLVHWGLNLVHFTLFTYPLAAR</sequence>
<keyword evidence="4" id="KW-1185">Reference proteome</keyword>
<feature type="domain" description="CAAX prenyl protease 2/Lysostaphin resistance protein A-like" evidence="2">
    <location>
        <begin position="177"/>
        <end position="267"/>
    </location>
</feature>
<feature type="transmembrane region" description="Helical" evidence="1">
    <location>
        <begin position="230"/>
        <end position="247"/>
    </location>
</feature>
<dbReference type="GO" id="GO:0004175">
    <property type="term" value="F:endopeptidase activity"/>
    <property type="evidence" value="ECO:0007669"/>
    <property type="project" value="UniProtKB-ARBA"/>
</dbReference>
<feature type="transmembrane region" description="Helical" evidence="1">
    <location>
        <begin position="148"/>
        <end position="168"/>
    </location>
</feature>
<feature type="transmembrane region" description="Helical" evidence="1">
    <location>
        <begin position="204"/>
        <end position="224"/>
    </location>
</feature>
<proteinExistence type="predicted"/>
<gene>
    <name evidence="3" type="ORF">FHR96_001957</name>
</gene>
<keyword evidence="1" id="KW-0472">Membrane</keyword>
<accession>A0A7W5BYR9</accession>
<dbReference type="Pfam" id="PF02517">
    <property type="entry name" value="Rce1-like"/>
    <property type="match status" value="1"/>
</dbReference>
<dbReference type="GO" id="GO:0080120">
    <property type="term" value="P:CAAX-box protein maturation"/>
    <property type="evidence" value="ECO:0007669"/>
    <property type="project" value="UniProtKB-ARBA"/>
</dbReference>
<evidence type="ECO:0000313" key="4">
    <source>
        <dbReference type="Proteomes" id="UP000525987"/>
    </source>
</evidence>
<keyword evidence="1" id="KW-1133">Transmembrane helix</keyword>
<keyword evidence="1" id="KW-0812">Transmembrane</keyword>
<feature type="transmembrane region" description="Helical" evidence="1">
    <location>
        <begin position="67"/>
        <end position="88"/>
    </location>
</feature>
<dbReference type="AlphaFoldDB" id="A0A7W5BYR9"/>
<name>A0A7W5BYR9_9GAMM</name>
<dbReference type="EMBL" id="JACHXM010000007">
    <property type="protein sequence ID" value="MBB3141083.1"/>
    <property type="molecule type" value="Genomic_DNA"/>
</dbReference>
<feature type="transmembrane region" description="Helical" evidence="1">
    <location>
        <begin position="118"/>
        <end position="136"/>
    </location>
</feature>
<reference evidence="3 4" key="1">
    <citation type="submission" date="2020-08" db="EMBL/GenBank/DDBJ databases">
        <title>Genomic Encyclopedia of Type Strains, Phase III (KMG-III): the genomes of soil and plant-associated and newly described type strains.</title>
        <authorList>
            <person name="Whitman W."/>
        </authorList>
    </citation>
    <scope>NUCLEOTIDE SEQUENCE [LARGE SCALE GENOMIC DNA]</scope>
    <source>
        <strain evidence="3 4">CECT 5995</strain>
    </source>
</reference>
<evidence type="ECO:0000313" key="3">
    <source>
        <dbReference type="EMBL" id="MBB3141083.1"/>
    </source>
</evidence>
<evidence type="ECO:0000256" key="1">
    <source>
        <dbReference type="SAM" id="Phobius"/>
    </source>
</evidence>
<evidence type="ECO:0000259" key="2">
    <source>
        <dbReference type="Pfam" id="PF02517"/>
    </source>
</evidence>
<feature type="transmembrane region" description="Helical" evidence="1">
    <location>
        <begin position="254"/>
        <end position="277"/>
    </location>
</feature>
<dbReference type="InterPro" id="IPR003675">
    <property type="entry name" value="Rce1/LyrA-like_dom"/>
</dbReference>
<feature type="transmembrane region" description="Helical" evidence="1">
    <location>
        <begin position="174"/>
        <end position="192"/>
    </location>
</feature>